<dbReference type="Gene3D" id="3.40.50.740">
    <property type="match status" value="1"/>
</dbReference>
<evidence type="ECO:0000256" key="4">
    <source>
        <dbReference type="ARBA" id="ARBA00022485"/>
    </source>
</evidence>
<feature type="signal peptide" evidence="11">
    <location>
        <begin position="1"/>
        <end position="19"/>
    </location>
</feature>
<dbReference type="PROSITE" id="PS00551">
    <property type="entry name" value="MOLYBDOPTERIN_PROK_1"/>
    <property type="match status" value="1"/>
</dbReference>
<dbReference type="PROSITE" id="PS51318">
    <property type="entry name" value="TAT"/>
    <property type="match status" value="1"/>
</dbReference>
<dbReference type="InterPro" id="IPR019546">
    <property type="entry name" value="TAT_signal_bac_arc"/>
</dbReference>
<dbReference type="Pfam" id="PF01568">
    <property type="entry name" value="Molydop_binding"/>
    <property type="match status" value="1"/>
</dbReference>
<dbReference type="GO" id="GO:0043546">
    <property type="term" value="F:molybdopterin cofactor binding"/>
    <property type="evidence" value="ECO:0007669"/>
    <property type="project" value="InterPro"/>
</dbReference>
<evidence type="ECO:0000313" key="14">
    <source>
        <dbReference type="Proteomes" id="UP000000271"/>
    </source>
</evidence>
<gene>
    <name evidence="13" type="ordered locus">Bsel_1476</name>
</gene>
<organism evidence="13 14">
    <name type="scientific">Bacillus selenitireducens (strain ATCC 700615 / DSM 15326 / MLS10)</name>
    <dbReference type="NCBI Taxonomy" id="439292"/>
    <lineage>
        <taxon>Bacteria</taxon>
        <taxon>Bacillati</taxon>
        <taxon>Bacillota</taxon>
        <taxon>Bacilli</taxon>
        <taxon>Bacillales</taxon>
        <taxon>Bacillaceae</taxon>
        <taxon>Salisediminibacterium</taxon>
    </lineage>
</organism>
<evidence type="ECO:0000256" key="7">
    <source>
        <dbReference type="ARBA" id="ARBA00022729"/>
    </source>
</evidence>
<evidence type="ECO:0000256" key="3">
    <source>
        <dbReference type="ARBA" id="ARBA00010312"/>
    </source>
</evidence>
<dbReference type="GO" id="GO:0046872">
    <property type="term" value="F:metal ion binding"/>
    <property type="evidence" value="ECO:0007669"/>
    <property type="project" value="UniProtKB-KW"/>
</dbReference>
<evidence type="ECO:0000256" key="2">
    <source>
        <dbReference type="ARBA" id="ARBA00001966"/>
    </source>
</evidence>
<dbReference type="InterPro" id="IPR050612">
    <property type="entry name" value="Prok_Mopterin_Oxidored"/>
</dbReference>
<keyword evidence="6" id="KW-0479">Metal-binding</keyword>
<keyword evidence="7 11" id="KW-0732">Signal</keyword>
<dbReference type="PROSITE" id="PS51669">
    <property type="entry name" value="4FE4S_MOW_BIS_MGD"/>
    <property type="match status" value="1"/>
</dbReference>
<sequence>MPKLKRRSFLKASALTAAAAAVPFKMTMGDFREASAEAEEKVIPSTCNGCASMCGIYAHVKNDRLWYVEGHPVHLKAGGRLCARGHGMAADIYGKGRVQGPMKKVAEGEFEPISWEQAFKEIGEKMGNLRDQYGGNSFLWLEHGVRGKRYADPLLDRMGSSNYITHYSTCFTSKTNAWQHMVGSMPAGDHENAKYMIFEGRNFAGAIIPNGMKKILKAKDNGAKIVVIDPRYSEIAKVADEWIPIRPGTDLALRLGMAHTLISENLYDSAFVKKYVTDFDEFWSLNKDKDADWAAEITGIDADTIRRVAREFAEHAPEAFMEPGWHGLHCHYFNSTQTAQMGIILNALVGNFFKRGGLMPSANVEFGEYMHTDVEAVEKGPRADGAGVEGEHMTVEPGRGIAQNVPDMIDKGRIKSVFIYHFNPLRTAPDPEYQKKIANAELVVSIPVDWNETSVYAADYILPENYYLERTEVPQAVSGHISHDWPQISIRQQVTDPLHDTLPLLDIMRGITKEMGYDNLYDFTVDDEIAAMLEPTGVTPEELKEKGTVELRTNKVEPKFPVNLSGEPNLGTFSGKIQFSAEIFKIDGKRGVPTWIPTMVQPDLNNPEEFRLIHGKQPYHSHSVTSTNASLLRITEKYNGEAMWINTKRAKDLGIEDGDTVSVKSSIANKTVPVHVTQLIHPECVWIPSAYGAFSNKIKEGYQLGINFNDFIPMMIEPYSGSTMSQEVVVNVQKGGEA</sequence>
<dbReference type="EC" id="1.7.2.3" evidence="13"/>
<comment type="similarity">
    <text evidence="3">Belongs to the prokaryotic molybdopterin-containing oxidoreductase family.</text>
</comment>
<comment type="cofactor">
    <cofactor evidence="1">
        <name>Mo-bis(molybdopterin guanine dinucleotide)</name>
        <dbReference type="ChEBI" id="CHEBI:60539"/>
    </cofactor>
</comment>
<dbReference type="InterPro" id="IPR006657">
    <property type="entry name" value="MoPterin_dinucl-bd_dom"/>
</dbReference>
<feature type="domain" description="4Fe-4S Mo/W bis-MGD-type" evidence="12">
    <location>
        <begin position="40"/>
        <end position="96"/>
    </location>
</feature>
<keyword evidence="8 13" id="KW-0560">Oxidoreductase</keyword>
<evidence type="ECO:0000256" key="8">
    <source>
        <dbReference type="ARBA" id="ARBA00023002"/>
    </source>
</evidence>
<dbReference type="eggNOG" id="COG0243">
    <property type="taxonomic scope" value="Bacteria"/>
</dbReference>
<dbReference type="InterPro" id="IPR006656">
    <property type="entry name" value="Mopterin_OxRdtase"/>
</dbReference>
<dbReference type="Gene3D" id="3.30.2070.10">
    <property type="entry name" value="Formate dehydrogenase/DMSO reductase"/>
    <property type="match status" value="1"/>
</dbReference>
<dbReference type="RefSeq" id="WP_013172412.1">
    <property type="nucleotide sequence ID" value="NC_014219.1"/>
</dbReference>
<evidence type="ECO:0000256" key="1">
    <source>
        <dbReference type="ARBA" id="ARBA00001942"/>
    </source>
</evidence>
<dbReference type="CDD" id="cd02778">
    <property type="entry name" value="MopB_CT_Thiosulfate-R-like"/>
    <property type="match status" value="1"/>
</dbReference>
<reference evidence="13" key="1">
    <citation type="submission" date="2009-10" db="EMBL/GenBank/DDBJ databases">
        <title>Complete sequence of Bacillus selenitireducens MLS10.</title>
        <authorList>
            <consortium name="US DOE Joint Genome Institute"/>
            <person name="Lucas S."/>
            <person name="Copeland A."/>
            <person name="Lapidus A."/>
            <person name="Glavina del Rio T."/>
            <person name="Dalin E."/>
            <person name="Tice H."/>
            <person name="Bruce D."/>
            <person name="Goodwin L."/>
            <person name="Pitluck S."/>
            <person name="Sims D."/>
            <person name="Brettin T."/>
            <person name="Detter J.C."/>
            <person name="Han C."/>
            <person name="Larimer F."/>
            <person name="Land M."/>
            <person name="Hauser L."/>
            <person name="Kyrpides N."/>
            <person name="Ovchinnikova G."/>
            <person name="Stolz J."/>
        </authorList>
    </citation>
    <scope>NUCLEOTIDE SEQUENCE [LARGE SCALE GENOMIC DNA]</scope>
    <source>
        <strain evidence="13">MLS10</strain>
    </source>
</reference>
<dbReference type="HOGENOM" id="CLU_000422_13_3_9"/>
<keyword evidence="9" id="KW-0408">Iron</keyword>
<dbReference type="STRING" id="439292.Bsel_1476"/>
<dbReference type="PANTHER" id="PTHR43742">
    <property type="entry name" value="TRIMETHYLAMINE-N-OXIDE REDUCTASE"/>
    <property type="match status" value="1"/>
</dbReference>
<dbReference type="Gene3D" id="3.40.228.10">
    <property type="entry name" value="Dimethylsulfoxide Reductase, domain 2"/>
    <property type="match status" value="1"/>
</dbReference>
<dbReference type="NCBIfam" id="TIGR01409">
    <property type="entry name" value="TAT_signal_seq"/>
    <property type="match status" value="1"/>
</dbReference>
<dbReference type="GO" id="GO:0050626">
    <property type="term" value="F:trimethylamine-N-oxide reductase (cytochrome c) activity"/>
    <property type="evidence" value="ECO:0007669"/>
    <property type="project" value="UniProtKB-EC"/>
</dbReference>
<evidence type="ECO:0000256" key="9">
    <source>
        <dbReference type="ARBA" id="ARBA00023004"/>
    </source>
</evidence>
<dbReference type="InterPro" id="IPR027467">
    <property type="entry name" value="MopterinOxRdtase_cofactor_BS"/>
</dbReference>
<name>D6XT52_BACIE</name>
<proteinExistence type="inferred from homology"/>
<dbReference type="AlphaFoldDB" id="D6XT52"/>
<keyword evidence="14" id="KW-1185">Reference proteome</keyword>
<evidence type="ECO:0000256" key="11">
    <source>
        <dbReference type="SAM" id="SignalP"/>
    </source>
</evidence>
<comment type="cofactor">
    <cofactor evidence="2">
        <name>[4Fe-4S] cluster</name>
        <dbReference type="ChEBI" id="CHEBI:49883"/>
    </cofactor>
</comment>
<dbReference type="InterPro" id="IPR006963">
    <property type="entry name" value="Mopterin_OxRdtase_4Fe-4S_dom"/>
</dbReference>
<evidence type="ECO:0000256" key="6">
    <source>
        <dbReference type="ARBA" id="ARBA00022723"/>
    </source>
</evidence>
<dbReference type="Pfam" id="PF00384">
    <property type="entry name" value="Molybdopterin"/>
    <property type="match status" value="1"/>
</dbReference>
<dbReference type="Pfam" id="PF10518">
    <property type="entry name" value="TAT_signal"/>
    <property type="match status" value="1"/>
</dbReference>
<dbReference type="Pfam" id="PF04879">
    <property type="entry name" value="Molybdop_Fe4S4"/>
    <property type="match status" value="1"/>
</dbReference>
<evidence type="ECO:0000259" key="12">
    <source>
        <dbReference type="PROSITE" id="PS51669"/>
    </source>
</evidence>
<dbReference type="InterPro" id="IPR006311">
    <property type="entry name" value="TAT_signal"/>
</dbReference>
<keyword evidence="10" id="KW-0411">Iron-sulfur</keyword>
<accession>D6XT52</accession>
<dbReference type="SMR" id="D6XT52"/>
<feature type="chain" id="PRO_5038585064" evidence="11">
    <location>
        <begin position="20"/>
        <end position="738"/>
    </location>
</feature>
<dbReference type="Proteomes" id="UP000000271">
    <property type="component" value="Chromosome"/>
</dbReference>
<evidence type="ECO:0000256" key="5">
    <source>
        <dbReference type="ARBA" id="ARBA00022505"/>
    </source>
</evidence>
<keyword evidence="5" id="KW-0500">Molybdenum</keyword>
<dbReference type="SMART" id="SM00926">
    <property type="entry name" value="Molybdop_Fe4S4"/>
    <property type="match status" value="1"/>
</dbReference>
<dbReference type="OrthoDB" id="9759518at2"/>
<dbReference type="SUPFAM" id="SSF53706">
    <property type="entry name" value="Formate dehydrogenase/DMSO reductase, domains 1-3"/>
    <property type="match status" value="1"/>
</dbReference>
<evidence type="ECO:0000256" key="10">
    <source>
        <dbReference type="ARBA" id="ARBA00023014"/>
    </source>
</evidence>
<protein>
    <submittedName>
        <fullName evidence="13">Trimethylamine-N-oxide reductase (Cytochrome c)</fullName>
        <ecNumber evidence="13">1.7.2.3</ecNumber>
    </submittedName>
</protein>
<evidence type="ECO:0000313" key="13">
    <source>
        <dbReference type="EMBL" id="ADH98988.1"/>
    </source>
</evidence>
<dbReference type="GO" id="GO:0051539">
    <property type="term" value="F:4 iron, 4 sulfur cluster binding"/>
    <property type="evidence" value="ECO:0007669"/>
    <property type="project" value="UniProtKB-KW"/>
</dbReference>
<dbReference type="Gene3D" id="2.20.25.90">
    <property type="entry name" value="ADC-like domains"/>
    <property type="match status" value="1"/>
</dbReference>
<dbReference type="PANTHER" id="PTHR43742:SF9">
    <property type="entry name" value="TETRATHIONATE REDUCTASE SUBUNIT A"/>
    <property type="match status" value="1"/>
</dbReference>
<dbReference type="EMBL" id="CP001791">
    <property type="protein sequence ID" value="ADH98988.1"/>
    <property type="molecule type" value="Genomic_DNA"/>
</dbReference>
<dbReference type="InterPro" id="IPR009010">
    <property type="entry name" value="Asp_de-COase-like_dom_sf"/>
</dbReference>
<dbReference type="Gene3D" id="2.40.40.20">
    <property type="match status" value="1"/>
</dbReference>
<dbReference type="KEGG" id="bse:Bsel_1476"/>
<dbReference type="SUPFAM" id="SSF50692">
    <property type="entry name" value="ADC-like"/>
    <property type="match status" value="1"/>
</dbReference>
<keyword evidence="4" id="KW-0004">4Fe-4S</keyword>